<accession>A0A644YME0</accession>
<protein>
    <submittedName>
        <fullName evidence="1">Uncharacterized protein</fullName>
    </submittedName>
</protein>
<name>A0A644YME0_9ZZZZ</name>
<reference evidence="1" key="1">
    <citation type="submission" date="2019-08" db="EMBL/GenBank/DDBJ databases">
        <authorList>
            <person name="Kucharzyk K."/>
            <person name="Murdoch R.W."/>
            <person name="Higgins S."/>
            <person name="Loffler F."/>
        </authorList>
    </citation>
    <scope>NUCLEOTIDE SEQUENCE</scope>
</reference>
<comment type="caution">
    <text evidence="1">The sequence shown here is derived from an EMBL/GenBank/DDBJ whole genome shotgun (WGS) entry which is preliminary data.</text>
</comment>
<proteinExistence type="predicted"/>
<organism evidence="1">
    <name type="scientific">bioreactor metagenome</name>
    <dbReference type="NCBI Taxonomy" id="1076179"/>
    <lineage>
        <taxon>unclassified sequences</taxon>
        <taxon>metagenomes</taxon>
        <taxon>ecological metagenomes</taxon>
    </lineage>
</organism>
<gene>
    <name evidence="1" type="ORF">SDC9_75698</name>
</gene>
<dbReference type="AlphaFoldDB" id="A0A644YME0"/>
<sequence length="53" mass="5683">MCREGADLINIHAADTSGSQSLDLEGRFPNHISNPDHKGAMANIKGKYVAFIA</sequence>
<dbReference type="EMBL" id="VSSQ01005439">
    <property type="protein sequence ID" value="MPM29158.1"/>
    <property type="molecule type" value="Genomic_DNA"/>
</dbReference>
<evidence type="ECO:0000313" key="1">
    <source>
        <dbReference type="EMBL" id="MPM29158.1"/>
    </source>
</evidence>